<comment type="caution">
    <text evidence="2">The sequence shown here is derived from an EMBL/GenBank/DDBJ whole genome shotgun (WGS) entry which is preliminary data.</text>
</comment>
<sequence>MKKKLDHKKWTRAAQRSKQNKTEKKHCIYEDFNTSRDDTRELAVLVGREPAGRGLSSPGTALALSAASLTGAASFTTVAASLDEPAALLPRPASPCLLLSVLTTTLAVELSMSTFQMWHHSVHSHIMKSLVMLLRDNGIGISICVITNVIE</sequence>
<feature type="region of interest" description="Disordered" evidence="1">
    <location>
        <begin position="1"/>
        <end position="22"/>
    </location>
</feature>
<evidence type="ECO:0000313" key="3">
    <source>
        <dbReference type="Proteomes" id="UP001558632"/>
    </source>
</evidence>
<protein>
    <submittedName>
        <fullName evidence="2">Protocadherin-23</fullName>
    </submittedName>
</protein>
<feature type="compositionally biased region" description="Basic residues" evidence="1">
    <location>
        <begin position="1"/>
        <end position="11"/>
    </location>
</feature>
<accession>A0ABR3KWH1</accession>
<dbReference type="Proteomes" id="UP001558632">
    <property type="component" value="Unassembled WGS sequence"/>
</dbReference>
<reference evidence="2 3" key="1">
    <citation type="submission" date="2024-07" db="EMBL/GenBank/DDBJ databases">
        <title>Enhanced genomic and transcriptomic resources for Trichinella pseudospiralis and T. spiralis underpin the discovery of pronounced molecular differences between stages and species.</title>
        <authorList>
            <person name="Pasi K.K."/>
            <person name="La Rosa G."/>
            <person name="Gomez-Morales M.A."/>
            <person name="Tosini F."/>
            <person name="Sumanam S."/>
            <person name="Young N.D."/>
            <person name="Chang B.C."/>
            <person name="Robin G.B."/>
        </authorList>
    </citation>
    <scope>NUCLEOTIDE SEQUENCE [LARGE SCALE GENOMIC DNA]</scope>
    <source>
        <strain evidence="2">ISS534</strain>
    </source>
</reference>
<name>A0ABR3KWH1_TRISP</name>
<evidence type="ECO:0000313" key="2">
    <source>
        <dbReference type="EMBL" id="KAL1244555.1"/>
    </source>
</evidence>
<keyword evidence="3" id="KW-1185">Reference proteome</keyword>
<proteinExistence type="predicted"/>
<evidence type="ECO:0000256" key="1">
    <source>
        <dbReference type="SAM" id="MobiDB-lite"/>
    </source>
</evidence>
<organism evidence="2 3">
    <name type="scientific">Trichinella spiralis</name>
    <name type="common">Trichina worm</name>
    <dbReference type="NCBI Taxonomy" id="6334"/>
    <lineage>
        <taxon>Eukaryota</taxon>
        <taxon>Metazoa</taxon>
        <taxon>Ecdysozoa</taxon>
        <taxon>Nematoda</taxon>
        <taxon>Enoplea</taxon>
        <taxon>Dorylaimia</taxon>
        <taxon>Trichinellida</taxon>
        <taxon>Trichinellidae</taxon>
        <taxon>Trichinella</taxon>
    </lineage>
</organism>
<dbReference type="EMBL" id="JBEUSY010000132">
    <property type="protein sequence ID" value="KAL1244555.1"/>
    <property type="molecule type" value="Genomic_DNA"/>
</dbReference>
<gene>
    <name evidence="2" type="ORF">TSPI_05970</name>
</gene>